<dbReference type="EMBL" id="CAMXCT020004902">
    <property type="protein sequence ID" value="CAL1164123.1"/>
    <property type="molecule type" value="Genomic_DNA"/>
</dbReference>
<dbReference type="PANTHER" id="PTHR37948:SF1">
    <property type="entry name" value="BLL5189 PROTEIN"/>
    <property type="match status" value="1"/>
</dbReference>
<protein>
    <submittedName>
        <fullName evidence="1">Uncharacterized protein</fullName>
    </submittedName>
</protein>
<evidence type="ECO:0000313" key="3">
    <source>
        <dbReference type="Proteomes" id="UP001152797"/>
    </source>
</evidence>
<reference evidence="2 3" key="2">
    <citation type="submission" date="2024-05" db="EMBL/GenBank/DDBJ databases">
        <authorList>
            <person name="Chen Y."/>
            <person name="Shah S."/>
            <person name="Dougan E. K."/>
            <person name="Thang M."/>
            <person name="Chan C."/>
        </authorList>
    </citation>
    <scope>NUCLEOTIDE SEQUENCE [LARGE SCALE GENOMIC DNA]</scope>
</reference>
<sequence>MARAARGKRAAGDHRLSFRAAKGADEELSALIASFRPSLTPKEVLHAGAFGGTYFRDIYSSVTGKNYKDAWKDLPKSWLRGLDVKRQLARDWEDYDASVNKYGVKCGNTLEDWENAGWMHPQDPYGWFQWYCRFFEGRRTDDDARQIKRWLKVCGPSGRWKANLIAKCVKANRSYNDPKVSPVVRQSLLHWAYELTLKDFREKQPAILAGGGAPYLPKEELFEVHQRAARE</sequence>
<comment type="caution">
    <text evidence="1">The sequence shown here is derived from an EMBL/GenBank/DDBJ whole genome shotgun (WGS) entry which is preliminary data.</text>
</comment>
<dbReference type="Proteomes" id="UP001152797">
    <property type="component" value="Unassembled WGS sequence"/>
</dbReference>
<dbReference type="EMBL" id="CAMXCT010004902">
    <property type="protein sequence ID" value="CAI4010748.1"/>
    <property type="molecule type" value="Genomic_DNA"/>
</dbReference>
<organism evidence="1">
    <name type="scientific">Cladocopium goreaui</name>
    <dbReference type="NCBI Taxonomy" id="2562237"/>
    <lineage>
        <taxon>Eukaryota</taxon>
        <taxon>Sar</taxon>
        <taxon>Alveolata</taxon>
        <taxon>Dinophyceae</taxon>
        <taxon>Suessiales</taxon>
        <taxon>Symbiodiniaceae</taxon>
        <taxon>Cladocopium</taxon>
    </lineage>
</organism>
<feature type="non-terminal residue" evidence="1">
    <location>
        <position position="231"/>
    </location>
</feature>
<reference evidence="1" key="1">
    <citation type="submission" date="2022-10" db="EMBL/GenBank/DDBJ databases">
        <authorList>
            <person name="Chen Y."/>
            <person name="Dougan E. K."/>
            <person name="Chan C."/>
            <person name="Rhodes N."/>
            <person name="Thang M."/>
        </authorList>
    </citation>
    <scope>NUCLEOTIDE SEQUENCE</scope>
</reference>
<gene>
    <name evidence="1" type="ORF">C1SCF055_LOCUS35984</name>
</gene>
<accession>A0A9P1DIF8</accession>
<dbReference type="AlphaFoldDB" id="A0A9P1DIF8"/>
<keyword evidence="3" id="KW-1185">Reference proteome</keyword>
<dbReference type="PANTHER" id="PTHR37948">
    <property type="entry name" value="ZGC:113208"/>
    <property type="match status" value="1"/>
</dbReference>
<evidence type="ECO:0000313" key="2">
    <source>
        <dbReference type="EMBL" id="CAL4798060.1"/>
    </source>
</evidence>
<dbReference type="EMBL" id="CAMXCT030004902">
    <property type="protein sequence ID" value="CAL4798060.1"/>
    <property type="molecule type" value="Genomic_DNA"/>
</dbReference>
<dbReference type="OrthoDB" id="4850at2759"/>
<name>A0A9P1DIF8_9DINO</name>
<evidence type="ECO:0000313" key="1">
    <source>
        <dbReference type="EMBL" id="CAI4010748.1"/>
    </source>
</evidence>
<proteinExistence type="predicted"/>